<dbReference type="SUPFAM" id="SSF51197">
    <property type="entry name" value="Clavaminate synthase-like"/>
    <property type="match status" value="1"/>
</dbReference>
<keyword evidence="3" id="KW-0862">Zinc</keyword>
<evidence type="ECO:0000259" key="6">
    <source>
        <dbReference type="PROSITE" id="PS51140"/>
    </source>
</evidence>
<organism evidence="9 10">
    <name type="scientific">Aspergillus udagawae</name>
    <dbReference type="NCBI Taxonomy" id="91492"/>
    <lineage>
        <taxon>Eukaryota</taxon>
        <taxon>Fungi</taxon>
        <taxon>Dikarya</taxon>
        <taxon>Ascomycota</taxon>
        <taxon>Pezizomycotina</taxon>
        <taxon>Eurotiomycetes</taxon>
        <taxon>Eurotiomycetidae</taxon>
        <taxon>Eurotiales</taxon>
        <taxon>Aspergillaceae</taxon>
        <taxon>Aspergillus</taxon>
        <taxon>Aspergillus subgen. Fumigati</taxon>
    </lineage>
</organism>
<accession>A0A8H3N7C5</accession>
<dbReference type="Pfam" id="PF13532">
    <property type="entry name" value="2OG-FeII_Oxy_2"/>
    <property type="match status" value="1"/>
</dbReference>
<keyword evidence="2 4" id="KW-0863">Zinc-finger</keyword>
<dbReference type="CDD" id="cd14279">
    <property type="entry name" value="CUE"/>
    <property type="match status" value="1"/>
</dbReference>
<evidence type="ECO:0000256" key="4">
    <source>
        <dbReference type="PROSITE-ProRule" id="PRU01343"/>
    </source>
</evidence>
<feature type="region of interest" description="Disordered" evidence="5">
    <location>
        <begin position="679"/>
        <end position="699"/>
    </location>
</feature>
<protein>
    <submittedName>
        <fullName evidence="9">Uncharacterized protein</fullName>
    </submittedName>
</protein>
<dbReference type="PROSITE" id="PS51999">
    <property type="entry name" value="ZF_GRF"/>
    <property type="match status" value="1"/>
</dbReference>
<evidence type="ECO:0000313" key="9">
    <source>
        <dbReference type="EMBL" id="GFF23205.1"/>
    </source>
</evidence>
<gene>
    <name evidence="9" type="ORF">IFM46972_00589</name>
</gene>
<reference evidence="9 10" key="1">
    <citation type="submission" date="2020-01" db="EMBL/GenBank/DDBJ databases">
        <title>Draft genome sequence of Aspergillus udagawae IFM 46972.</title>
        <authorList>
            <person name="Takahashi H."/>
            <person name="Yaguchi T."/>
        </authorList>
    </citation>
    <scope>NUCLEOTIDE SEQUENCE [LARGE SCALE GENOMIC DNA]</scope>
    <source>
        <strain evidence="9 10">IFM 46972</strain>
    </source>
</reference>
<dbReference type="InterPro" id="IPR027450">
    <property type="entry name" value="AlkB-like"/>
</dbReference>
<feature type="domain" description="GRF-type" evidence="8">
    <location>
        <begin position="625"/>
        <end position="670"/>
    </location>
</feature>
<dbReference type="PANTHER" id="PTHR31212">
    <property type="entry name" value="ALPHA-KETOGLUTARATE-DEPENDENT DIOXYGENASE ALKB HOMOLOG 3"/>
    <property type="match status" value="1"/>
</dbReference>
<evidence type="ECO:0000259" key="8">
    <source>
        <dbReference type="PROSITE" id="PS51999"/>
    </source>
</evidence>
<sequence>MFLQKEVYRLGSEPGLRSLPPGPERDFLTLTWGPIVYRTTYAPDSQRLIPIFLRALNEEIQKALSRCLPGSPEQIRLLETTYASKVFNSQEEYHGVDEETVQEAFHDWKVALALPAIELPVRLRMCLMIDDGVLSHLATTVDMSSMVEKDADYSSCPVKVIEENFPDLHRRDSKPAKEDYPGWTKVALSALVEVYDGLRRGRSLADYHKSGQVYSGKAPEHNLRLILKSDGCRMDRFISRKRPRLGAPAAQQTPSPDEDSTDMKLAILLSLFPDIEQDALLDVLTSSGGSVEDASAVITAQRAYRPVKKRASGVSAIQTSMTSHITTEAGLPPKRQLTRKGRTLHLFSPEDVAAHTPCTIIHNFLPPDEADALLLELLDESKHFSRYRFQLFDRTVESPHTSSLYVSTPEEIRQQTSEYTYGGIYRSNVRQLTPYLRAVSAKVQRAVNDEIQKRIQTCYPDGKKLKYQSPKEWVPNAAFVNCYDGPAESVGYHSDELTYLGPRAIIGSLSLGVEREFRVRRIVASDDDEGNDSEVSARGSTADSPSKRKATSKGIDIRADAQGQISIHLPHNSLLVMHAEMQEEWKHAIAPAQTVSPHPLSGNRRINITYRWYRDALHPRNIPRCRCGTHAILRCVQRKRENKGRYMWMCYAGHDPGKKGCTFFQWAEFDDDGEPLWEIKPTEDGAPTLRNFTEEDDKQ</sequence>
<dbReference type="FunFam" id="2.60.120.590:FF:000010">
    <property type="entry name" value="GRF zinc finger domain protein"/>
    <property type="match status" value="1"/>
</dbReference>
<feature type="region of interest" description="Disordered" evidence="5">
    <location>
        <begin position="526"/>
        <end position="553"/>
    </location>
</feature>
<dbReference type="GO" id="GO:0006307">
    <property type="term" value="P:DNA alkylation repair"/>
    <property type="evidence" value="ECO:0007669"/>
    <property type="project" value="InterPro"/>
</dbReference>
<dbReference type="EMBL" id="BLKC01000003">
    <property type="protein sequence ID" value="GFF23205.1"/>
    <property type="molecule type" value="Genomic_DNA"/>
</dbReference>
<dbReference type="InterPro" id="IPR003892">
    <property type="entry name" value="CUE"/>
</dbReference>
<dbReference type="InterPro" id="IPR032854">
    <property type="entry name" value="ALKBH3"/>
</dbReference>
<dbReference type="GO" id="GO:0051213">
    <property type="term" value="F:dioxygenase activity"/>
    <property type="evidence" value="ECO:0007669"/>
    <property type="project" value="InterPro"/>
</dbReference>
<comment type="caution">
    <text evidence="9">The sequence shown here is derived from an EMBL/GenBank/DDBJ whole genome shotgun (WGS) entry which is preliminary data.</text>
</comment>
<dbReference type="PROSITE" id="PS51140">
    <property type="entry name" value="CUE"/>
    <property type="match status" value="1"/>
</dbReference>
<dbReference type="InterPro" id="IPR005123">
    <property type="entry name" value="Oxoglu/Fe-dep_dioxygenase_dom"/>
</dbReference>
<evidence type="ECO:0000256" key="5">
    <source>
        <dbReference type="SAM" id="MobiDB-lite"/>
    </source>
</evidence>
<evidence type="ECO:0000256" key="3">
    <source>
        <dbReference type="ARBA" id="ARBA00022833"/>
    </source>
</evidence>
<dbReference type="PROSITE" id="PS51471">
    <property type="entry name" value="FE2OG_OXY"/>
    <property type="match status" value="1"/>
</dbReference>
<dbReference type="Gene3D" id="2.60.120.590">
    <property type="entry name" value="Alpha-ketoglutarate-dependent dioxygenase AlkB-like"/>
    <property type="match status" value="1"/>
</dbReference>
<evidence type="ECO:0000256" key="2">
    <source>
        <dbReference type="ARBA" id="ARBA00022771"/>
    </source>
</evidence>
<dbReference type="AlphaFoldDB" id="A0A8H3N7C5"/>
<feature type="domain" description="Fe2OG dioxygenase" evidence="7">
    <location>
        <begin position="474"/>
        <end position="614"/>
    </location>
</feature>
<evidence type="ECO:0000313" key="10">
    <source>
        <dbReference type="Proteomes" id="UP000465221"/>
    </source>
</evidence>
<feature type="region of interest" description="Disordered" evidence="5">
    <location>
        <begin position="240"/>
        <end position="260"/>
    </location>
</feature>
<dbReference type="GO" id="GO:0043130">
    <property type="term" value="F:ubiquitin binding"/>
    <property type="evidence" value="ECO:0007669"/>
    <property type="project" value="InterPro"/>
</dbReference>
<dbReference type="InterPro" id="IPR010666">
    <property type="entry name" value="Znf_GRF"/>
</dbReference>
<proteinExistence type="predicted"/>
<dbReference type="Pfam" id="PF06839">
    <property type="entry name" value="Zn_ribbon_GRF"/>
    <property type="match status" value="1"/>
</dbReference>
<dbReference type="GO" id="GO:0008270">
    <property type="term" value="F:zinc ion binding"/>
    <property type="evidence" value="ECO:0007669"/>
    <property type="project" value="UniProtKB-KW"/>
</dbReference>
<name>A0A8H3N7C5_9EURO</name>
<dbReference type="Proteomes" id="UP000465221">
    <property type="component" value="Unassembled WGS sequence"/>
</dbReference>
<dbReference type="PANTHER" id="PTHR31212:SF4">
    <property type="entry name" value="ALPHA-KETOGLUTARATE-DEPENDENT DIOXYGENASE ALKB HOMOLOG 3"/>
    <property type="match status" value="1"/>
</dbReference>
<keyword evidence="1" id="KW-0479">Metal-binding</keyword>
<feature type="domain" description="CUE" evidence="6">
    <location>
        <begin position="260"/>
        <end position="303"/>
    </location>
</feature>
<evidence type="ECO:0000259" key="7">
    <source>
        <dbReference type="PROSITE" id="PS51471"/>
    </source>
</evidence>
<dbReference type="InterPro" id="IPR037151">
    <property type="entry name" value="AlkB-like_sf"/>
</dbReference>
<evidence type="ECO:0000256" key="1">
    <source>
        <dbReference type="ARBA" id="ARBA00022723"/>
    </source>
</evidence>